<organism evidence="2 3">
    <name type="scientific">Funneliformis mosseae</name>
    <name type="common">Endomycorrhizal fungus</name>
    <name type="synonym">Glomus mosseae</name>
    <dbReference type="NCBI Taxonomy" id="27381"/>
    <lineage>
        <taxon>Eukaryota</taxon>
        <taxon>Fungi</taxon>
        <taxon>Fungi incertae sedis</taxon>
        <taxon>Mucoromycota</taxon>
        <taxon>Glomeromycotina</taxon>
        <taxon>Glomeromycetes</taxon>
        <taxon>Glomerales</taxon>
        <taxon>Glomeraceae</taxon>
        <taxon>Funneliformis</taxon>
    </lineage>
</organism>
<feature type="region of interest" description="Disordered" evidence="1">
    <location>
        <begin position="41"/>
        <end position="61"/>
    </location>
</feature>
<dbReference type="AlphaFoldDB" id="A0A9N9IC82"/>
<keyword evidence="3" id="KW-1185">Reference proteome</keyword>
<evidence type="ECO:0000256" key="1">
    <source>
        <dbReference type="SAM" id="MobiDB-lite"/>
    </source>
</evidence>
<reference evidence="2" key="1">
    <citation type="submission" date="2021-06" db="EMBL/GenBank/DDBJ databases">
        <authorList>
            <person name="Kallberg Y."/>
            <person name="Tangrot J."/>
            <person name="Rosling A."/>
        </authorList>
    </citation>
    <scope>NUCLEOTIDE SEQUENCE</scope>
    <source>
        <strain evidence="2">87-6 pot B 2015</strain>
    </source>
</reference>
<proteinExistence type="predicted"/>
<dbReference type="EMBL" id="CAJVPP010016545">
    <property type="protein sequence ID" value="CAG8729931.1"/>
    <property type="molecule type" value="Genomic_DNA"/>
</dbReference>
<sequence length="61" mass="7340">DEIKEDPIGELVYLKLKMYSVLPVGHDFKTPETDTDFEKELEEKEYRKSQDKKKWEKKHGI</sequence>
<gene>
    <name evidence="2" type="ORF">FMOSSE_LOCUS15593</name>
</gene>
<feature type="non-terminal residue" evidence="2">
    <location>
        <position position="1"/>
    </location>
</feature>
<protein>
    <submittedName>
        <fullName evidence="2">14700_t:CDS:1</fullName>
    </submittedName>
</protein>
<name>A0A9N9IC82_FUNMO</name>
<dbReference type="Proteomes" id="UP000789375">
    <property type="component" value="Unassembled WGS sequence"/>
</dbReference>
<evidence type="ECO:0000313" key="3">
    <source>
        <dbReference type="Proteomes" id="UP000789375"/>
    </source>
</evidence>
<evidence type="ECO:0000313" key="2">
    <source>
        <dbReference type="EMBL" id="CAG8729931.1"/>
    </source>
</evidence>
<comment type="caution">
    <text evidence="2">The sequence shown here is derived from an EMBL/GenBank/DDBJ whole genome shotgun (WGS) entry which is preliminary data.</text>
</comment>
<accession>A0A9N9IC82</accession>